<protein>
    <submittedName>
        <fullName evidence="2">Uncharacterized protein</fullName>
    </submittedName>
</protein>
<organism evidence="2 3">
    <name type="scientific">Nelumbo nucifera</name>
    <name type="common">Sacred lotus</name>
    <dbReference type="NCBI Taxonomy" id="4432"/>
    <lineage>
        <taxon>Eukaryota</taxon>
        <taxon>Viridiplantae</taxon>
        <taxon>Streptophyta</taxon>
        <taxon>Embryophyta</taxon>
        <taxon>Tracheophyta</taxon>
        <taxon>Spermatophyta</taxon>
        <taxon>Magnoliopsida</taxon>
        <taxon>Proteales</taxon>
        <taxon>Nelumbonaceae</taxon>
        <taxon>Nelumbo</taxon>
    </lineage>
</organism>
<comment type="caution">
    <text evidence="2">The sequence shown here is derived from an EMBL/GenBank/DDBJ whole genome shotgun (WGS) entry which is preliminary data.</text>
</comment>
<evidence type="ECO:0000256" key="1">
    <source>
        <dbReference type="SAM" id="MobiDB-lite"/>
    </source>
</evidence>
<keyword evidence="3" id="KW-1185">Reference proteome</keyword>
<gene>
    <name evidence="2" type="ORF">HUJ06_027000</name>
</gene>
<accession>A0A822Y2R6</accession>
<sequence length="127" mass="13497">MGMDNLPLPVGGGVAPSRPLLDLNLPPVEVEVEEPALDLNVPPAEAPAPDQAPAPAQVFHGGAEQQPPTFRRASLLSEIISTRGFDNLKGKGVLDHLHDILVGERFSISTPKLEDLEAAIQALRSEN</sequence>
<evidence type="ECO:0000313" key="2">
    <source>
        <dbReference type="EMBL" id="DAD25536.1"/>
    </source>
</evidence>
<reference evidence="2 3" key="1">
    <citation type="journal article" date="2020" name="Mol. Biol. Evol.">
        <title>Distinct Expression and Methylation Patterns for Genes with Different Fates following a Single Whole-Genome Duplication in Flowering Plants.</title>
        <authorList>
            <person name="Shi T."/>
            <person name="Rahmani R.S."/>
            <person name="Gugger P.F."/>
            <person name="Wang M."/>
            <person name="Li H."/>
            <person name="Zhang Y."/>
            <person name="Li Z."/>
            <person name="Wang Q."/>
            <person name="Van de Peer Y."/>
            <person name="Marchal K."/>
            <person name="Chen J."/>
        </authorList>
    </citation>
    <scope>NUCLEOTIDE SEQUENCE [LARGE SCALE GENOMIC DNA]</scope>
    <source>
        <tissue evidence="2">Leaf</tissue>
    </source>
</reference>
<dbReference type="AlphaFoldDB" id="A0A822Y2R6"/>
<feature type="region of interest" description="Disordered" evidence="1">
    <location>
        <begin position="40"/>
        <end position="67"/>
    </location>
</feature>
<dbReference type="EMBL" id="DUZY01000001">
    <property type="protein sequence ID" value="DAD25536.1"/>
    <property type="molecule type" value="Genomic_DNA"/>
</dbReference>
<proteinExistence type="predicted"/>
<dbReference type="Proteomes" id="UP000607653">
    <property type="component" value="Unassembled WGS sequence"/>
</dbReference>
<name>A0A822Y2R6_NELNU</name>
<evidence type="ECO:0000313" key="3">
    <source>
        <dbReference type="Proteomes" id="UP000607653"/>
    </source>
</evidence>